<organism evidence="1">
    <name type="scientific">mine drainage metagenome</name>
    <dbReference type="NCBI Taxonomy" id="410659"/>
    <lineage>
        <taxon>unclassified sequences</taxon>
        <taxon>metagenomes</taxon>
        <taxon>ecological metagenomes</taxon>
    </lineage>
</organism>
<gene>
    <name evidence="1" type="primary">mshA_18</name>
    <name evidence="1" type="ORF">GALL_272160</name>
</gene>
<dbReference type="PANTHER" id="PTHR12526">
    <property type="entry name" value="GLYCOSYLTRANSFERASE"/>
    <property type="match status" value="1"/>
</dbReference>
<proteinExistence type="predicted"/>
<dbReference type="EMBL" id="MLJW01000277">
    <property type="protein sequence ID" value="OIQ90879.1"/>
    <property type="molecule type" value="Genomic_DNA"/>
</dbReference>
<name>A0A1J5RFU7_9ZZZZ</name>
<dbReference type="EC" id="2.4.1.250" evidence="1"/>
<keyword evidence="1" id="KW-0808">Transferase</keyword>
<dbReference type="PANTHER" id="PTHR12526:SF630">
    <property type="entry name" value="GLYCOSYLTRANSFERASE"/>
    <property type="match status" value="1"/>
</dbReference>
<dbReference type="SUPFAM" id="SSF53756">
    <property type="entry name" value="UDP-Glycosyltransferase/glycogen phosphorylase"/>
    <property type="match status" value="1"/>
</dbReference>
<accession>A0A1J5RFU7</accession>
<keyword evidence="1" id="KW-0328">Glycosyltransferase</keyword>
<reference evidence="1" key="1">
    <citation type="submission" date="2016-10" db="EMBL/GenBank/DDBJ databases">
        <title>Sequence of Gallionella enrichment culture.</title>
        <authorList>
            <person name="Poehlein A."/>
            <person name="Muehling M."/>
            <person name="Daniel R."/>
        </authorList>
    </citation>
    <scope>NUCLEOTIDE SEQUENCE</scope>
</reference>
<dbReference type="Gene3D" id="3.40.50.2000">
    <property type="entry name" value="Glycogen Phosphorylase B"/>
    <property type="match status" value="2"/>
</dbReference>
<sequence length="369" mass="41497">MDYSYTNQTRTGRSNRKSGLKNMRIVMADDGIRFDGQVKSEKPLGGAETAFAELAEALAARGHDVCAHTRCQTELTWKNVRWLPLDDSRPDLGVPDRADLYIANRSNHLIGLCPKAQKSIFWIHNPARYLLKWRYQWPLLRRRPIIVFSGQSHLSTYPGWAFDGGRAIIPYGISPLFLGEQERTRPPGPRAIFLSNPLRSLDWLLNVWAERIFPRVPDGELHLFAGAAIYGAVGAAKADKMAPILKRAEKLADRGVMLRGPMPKPRLVEEIRQARTFLYRGDPGETFCNAAAETQAMGLPGVIEDIACMKERIIDGETGYVVKGEHLFAERAVALLTNDALWRDMHRAALAKQRLWDWPKAAEAFEALA</sequence>
<comment type="caution">
    <text evidence="1">The sequence shown here is derived from an EMBL/GenBank/DDBJ whole genome shotgun (WGS) entry which is preliminary data.</text>
</comment>
<dbReference type="Pfam" id="PF13692">
    <property type="entry name" value="Glyco_trans_1_4"/>
    <property type="match status" value="1"/>
</dbReference>
<protein>
    <submittedName>
        <fullName evidence="1">D-inositol-3-phosphate glycosyltransferase</fullName>
        <ecNumber evidence="1">2.4.1.250</ecNumber>
    </submittedName>
</protein>
<dbReference type="AlphaFoldDB" id="A0A1J5RFU7"/>
<dbReference type="GO" id="GO:0102710">
    <property type="term" value="F:D-inositol-3-phosphate glycosyltransferase activity"/>
    <property type="evidence" value="ECO:0007669"/>
    <property type="project" value="UniProtKB-EC"/>
</dbReference>
<evidence type="ECO:0000313" key="1">
    <source>
        <dbReference type="EMBL" id="OIQ90879.1"/>
    </source>
</evidence>